<reference evidence="3" key="1">
    <citation type="submission" date="2018-05" db="EMBL/GenBank/DDBJ databases">
        <authorList>
            <person name="Lanie J.A."/>
            <person name="Ng W.-L."/>
            <person name="Kazmierczak K.M."/>
            <person name="Andrzejewski T.M."/>
            <person name="Davidsen T.M."/>
            <person name="Wayne K.J."/>
            <person name="Tettelin H."/>
            <person name="Glass J.I."/>
            <person name="Rusch D."/>
            <person name="Podicherti R."/>
            <person name="Tsui H.-C.T."/>
            <person name="Winkler M.E."/>
        </authorList>
    </citation>
    <scope>NUCLEOTIDE SEQUENCE</scope>
</reference>
<dbReference type="Gene3D" id="3.40.50.720">
    <property type="entry name" value="NAD(P)-binding Rossmann-like Domain"/>
    <property type="match status" value="1"/>
</dbReference>
<dbReference type="SUPFAM" id="SSF51735">
    <property type="entry name" value="NAD(P)-binding Rossmann-fold domains"/>
    <property type="match status" value="1"/>
</dbReference>
<evidence type="ECO:0008006" key="4">
    <source>
        <dbReference type="Google" id="ProtNLM"/>
    </source>
</evidence>
<keyword evidence="2" id="KW-0560">Oxidoreductase</keyword>
<dbReference type="AlphaFoldDB" id="A0A382Z786"/>
<dbReference type="PANTHER" id="PTHR43669:SF14">
    <property type="entry name" value="OXIDOREDUCTASE"/>
    <property type="match status" value="1"/>
</dbReference>
<dbReference type="PANTHER" id="PTHR43669">
    <property type="entry name" value="5-KETO-D-GLUCONATE 5-REDUCTASE"/>
    <property type="match status" value="1"/>
</dbReference>
<dbReference type="GO" id="GO:0016491">
    <property type="term" value="F:oxidoreductase activity"/>
    <property type="evidence" value="ECO:0007669"/>
    <property type="project" value="UniProtKB-KW"/>
</dbReference>
<feature type="non-terminal residue" evidence="3">
    <location>
        <position position="103"/>
    </location>
</feature>
<evidence type="ECO:0000256" key="2">
    <source>
        <dbReference type="ARBA" id="ARBA00023002"/>
    </source>
</evidence>
<gene>
    <name evidence="3" type="ORF">METZ01_LOCUS443442</name>
</gene>
<evidence type="ECO:0000256" key="1">
    <source>
        <dbReference type="ARBA" id="ARBA00006484"/>
    </source>
</evidence>
<evidence type="ECO:0000313" key="3">
    <source>
        <dbReference type="EMBL" id="SVD90588.1"/>
    </source>
</evidence>
<dbReference type="InterPro" id="IPR002347">
    <property type="entry name" value="SDR_fam"/>
</dbReference>
<dbReference type="CDD" id="cd05233">
    <property type="entry name" value="SDR_c"/>
    <property type="match status" value="1"/>
</dbReference>
<organism evidence="3">
    <name type="scientific">marine metagenome</name>
    <dbReference type="NCBI Taxonomy" id="408172"/>
    <lineage>
        <taxon>unclassified sequences</taxon>
        <taxon>metagenomes</taxon>
        <taxon>ecological metagenomes</taxon>
    </lineage>
</organism>
<dbReference type="PRINTS" id="PR00081">
    <property type="entry name" value="GDHRDH"/>
</dbReference>
<accession>A0A382Z786</accession>
<dbReference type="InterPro" id="IPR036291">
    <property type="entry name" value="NAD(P)-bd_dom_sf"/>
</dbReference>
<sequence>MTIPELYSLTEKVAIVTGAAKGIGLAIASRFAEAGATLLLVDIDAETLRSVTEDFKQRGCTVKGVVSDLSTPAGAAMPVQTAQQEYGHIDILVNNAGIYPMVP</sequence>
<comment type="similarity">
    <text evidence="1">Belongs to the short-chain dehydrogenases/reductases (SDR) family.</text>
</comment>
<protein>
    <recommendedName>
        <fullName evidence="4">SDR family NAD(P)-dependent oxidoreductase</fullName>
    </recommendedName>
</protein>
<dbReference type="EMBL" id="UINC01181081">
    <property type="protein sequence ID" value="SVD90588.1"/>
    <property type="molecule type" value="Genomic_DNA"/>
</dbReference>
<dbReference type="Pfam" id="PF00106">
    <property type="entry name" value="adh_short"/>
    <property type="match status" value="1"/>
</dbReference>
<name>A0A382Z786_9ZZZZ</name>
<proteinExistence type="inferred from homology"/>